<evidence type="ECO:0000256" key="9">
    <source>
        <dbReference type="ARBA" id="ARBA00023065"/>
    </source>
</evidence>
<dbReference type="InterPro" id="IPR000531">
    <property type="entry name" value="Beta-barrel_TonB"/>
</dbReference>
<comment type="caution">
    <text evidence="19">The sequence shown here is derived from an EMBL/GenBank/DDBJ whole genome shotgun (WGS) entry which is preliminary data.</text>
</comment>
<evidence type="ECO:0000256" key="15">
    <source>
        <dbReference type="PROSITE-ProRule" id="PRU10144"/>
    </source>
</evidence>
<dbReference type="PROSITE" id="PS01156">
    <property type="entry name" value="TONB_DEPENDENT_REC_2"/>
    <property type="match status" value="1"/>
</dbReference>
<keyword evidence="12 19" id="KW-0675">Receptor</keyword>
<name>A0A420WMP4_9PROT</name>
<comment type="subcellular location">
    <subcellularLocation>
        <location evidence="1 14">Cell outer membrane</location>
        <topology evidence="1 14">Multi-pass membrane protein</topology>
    </subcellularLocation>
</comment>
<dbReference type="Gene3D" id="2.170.130.10">
    <property type="entry name" value="TonB-dependent receptor, plug domain"/>
    <property type="match status" value="1"/>
</dbReference>
<keyword evidence="4 14" id="KW-1134">Transmembrane beta strand</keyword>
<evidence type="ECO:0000256" key="3">
    <source>
        <dbReference type="ARBA" id="ARBA00022448"/>
    </source>
</evidence>
<evidence type="ECO:0000256" key="2">
    <source>
        <dbReference type="ARBA" id="ARBA00009810"/>
    </source>
</evidence>
<evidence type="ECO:0000256" key="14">
    <source>
        <dbReference type="PROSITE-ProRule" id="PRU01360"/>
    </source>
</evidence>
<evidence type="ECO:0000256" key="6">
    <source>
        <dbReference type="ARBA" id="ARBA00022692"/>
    </source>
</evidence>
<evidence type="ECO:0000256" key="16">
    <source>
        <dbReference type="RuleBase" id="RU003357"/>
    </source>
</evidence>
<accession>A0A420WMP4</accession>
<evidence type="ECO:0000256" key="12">
    <source>
        <dbReference type="ARBA" id="ARBA00023170"/>
    </source>
</evidence>
<dbReference type="InterPro" id="IPR037066">
    <property type="entry name" value="Plug_dom_sf"/>
</dbReference>
<evidence type="ECO:0000256" key="11">
    <source>
        <dbReference type="ARBA" id="ARBA00023136"/>
    </source>
</evidence>
<organism evidence="19 20">
    <name type="scientific">Oceanibaculum indicum</name>
    <dbReference type="NCBI Taxonomy" id="526216"/>
    <lineage>
        <taxon>Bacteria</taxon>
        <taxon>Pseudomonadati</taxon>
        <taxon>Pseudomonadota</taxon>
        <taxon>Alphaproteobacteria</taxon>
        <taxon>Rhodospirillales</taxon>
        <taxon>Oceanibaculaceae</taxon>
        <taxon>Oceanibaculum</taxon>
    </lineage>
</organism>
<protein>
    <submittedName>
        <fullName evidence="19">Iron complex outermembrane receptor protein</fullName>
    </submittedName>
</protein>
<feature type="short sequence motif" description="TonB C-terminal box" evidence="15">
    <location>
        <begin position="724"/>
        <end position="741"/>
    </location>
</feature>
<dbReference type="Pfam" id="PF00593">
    <property type="entry name" value="TonB_dep_Rec_b-barrel"/>
    <property type="match status" value="1"/>
</dbReference>
<evidence type="ECO:0000259" key="17">
    <source>
        <dbReference type="Pfam" id="PF00593"/>
    </source>
</evidence>
<keyword evidence="8" id="KW-0408">Iron</keyword>
<dbReference type="AlphaFoldDB" id="A0A420WMP4"/>
<evidence type="ECO:0000256" key="13">
    <source>
        <dbReference type="ARBA" id="ARBA00023237"/>
    </source>
</evidence>
<dbReference type="GO" id="GO:0009279">
    <property type="term" value="C:cell outer membrane"/>
    <property type="evidence" value="ECO:0007669"/>
    <property type="project" value="UniProtKB-SubCell"/>
</dbReference>
<comment type="similarity">
    <text evidence="2 14 16">Belongs to the TonB-dependent receptor family.</text>
</comment>
<feature type="domain" description="TonB-dependent receptor-like beta-barrel" evidence="17">
    <location>
        <begin position="265"/>
        <end position="709"/>
    </location>
</feature>
<dbReference type="Proteomes" id="UP000277424">
    <property type="component" value="Unassembled WGS sequence"/>
</dbReference>
<evidence type="ECO:0000313" key="20">
    <source>
        <dbReference type="Proteomes" id="UP000277424"/>
    </source>
</evidence>
<feature type="domain" description="TonB-dependent receptor plug" evidence="18">
    <location>
        <begin position="86"/>
        <end position="184"/>
    </location>
</feature>
<evidence type="ECO:0000259" key="18">
    <source>
        <dbReference type="Pfam" id="PF07715"/>
    </source>
</evidence>
<evidence type="ECO:0000256" key="10">
    <source>
        <dbReference type="ARBA" id="ARBA00023077"/>
    </source>
</evidence>
<evidence type="ECO:0000313" key="19">
    <source>
        <dbReference type="EMBL" id="RKQ72318.1"/>
    </source>
</evidence>
<dbReference type="PANTHER" id="PTHR32552">
    <property type="entry name" value="FERRICHROME IRON RECEPTOR-RELATED"/>
    <property type="match status" value="1"/>
</dbReference>
<dbReference type="SUPFAM" id="SSF56935">
    <property type="entry name" value="Porins"/>
    <property type="match status" value="1"/>
</dbReference>
<gene>
    <name evidence="19" type="ORF">BCL74_0081</name>
</gene>
<keyword evidence="6 14" id="KW-0812">Transmembrane</keyword>
<reference evidence="19 20" key="1">
    <citation type="submission" date="2018-10" db="EMBL/GenBank/DDBJ databases">
        <title>Comparative analysis of microorganisms from saline springs in Andes Mountain Range, Colombia.</title>
        <authorList>
            <person name="Rubin E."/>
        </authorList>
    </citation>
    <scope>NUCLEOTIDE SEQUENCE [LARGE SCALE GENOMIC DNA]</scope>
    <source>
        <strain evidence="19 20">USBA 36</strain>
    </source>
</reference>
<keyword evidence="3 14" id="KW-0813">Transport</keyword>
<dbReference type="GO" id="GO:0015344">
    <property type="term" value="F:siderophore uptake transmembrane transporter activity"/>
    <property type="evidence" value="ECO:0007669"/>
    <property type="project" value="TreeGrafter"/>
</dbReference>
<evidence type="ECO:0000256" key="8">
    <source>
        <dbReference type="ARBA" id="ARBA00023004"/>
    </source>
</evidence>
<evidence type="ECO:0000256" key="7">
    <source>
        <dbReference type="ARBA" id="ARBA00022729"/>
    </source>
</evidence>
<dbReference type="CDD" id="cd01347">
    <property type="entry name" value="ligand_gated_channel"/>
    <property type="match status" value="1"/>
</dbReference>
<keyword evidence="5" id="KW-0410">Iron transport</keyword>
<dbReference type="EMBL" id="RBIG01000001">
    <property type="protein sequence ID" value="RKQ72318.1"/>
    <property type="molecule type" value="Genomic_DNA"/>
</dbReference>
<dbReference type="PROSITE" id="PS52016">
    <property type="entry name" value="TONB_DEPENDENT_REC_3"/>
    <property type="match status" value="1"/>
</dbReference>
<dbReference type="InterPro" id="IPR012910">
    <property type="entry name" value="Plug_dom"/>
</dbReference>
<keyword evidence="11 14" id="KW-0472">Membrane</keyword>
<dbReference type="InterPro" id="IPR010917">
    <property type="entry name" value="TonB_rcpt_CS"/>
</dbReference>
<sequence>MTQATLLTAQTGADMKNVGAMQTLAVSLAVTTVVLSPAYGQQGPEIRLQEIVVDGTAEGVTETTAGPVNGYRALTAGSATKTDTPVEQIPQNIQVIPRKLLDDQASPTVSDAIRNVSNVQPQDSRIIGNVEQVPIKIRGFGAERWTDGYPGNLFGAGDREGLVNVERIEVLKGPNAILYGGGAGAPLGGVINVISKLPTNKRSYEIGGRTGSNGDWNSYFDINQPLNEQGTILFRMTGEYSDDDSFIDVIEAERYSINPTLTFTNNDTTSLTIQGFLSRHEQQAYSGLPVVGTILGDFRIRDKLYFGDPNIEPTFTEQHGVTATFKREFDDIWSTTVNARWSKSEVNQFAQAALYDATGTGGTPALSPSTFDVSDMEHYDKQREFSINPTIQAKFGTGSAKNVLLLGADYSTIADAGFMNLGFDTGFVDVNTPNPAFPTYERPIPDGVNGMAFFDFDVDYQMAGVYTQLQSTLYDRIHVLLGGRLGSLDITYNEAALFPATTFKTKETKFLPRTGVVVDLFDGFSVYAGYSEGMKWVPFSQAVVEPEPEFSRSVEAGIKLNVNDRLTGTLAIFNIDRENVPYTISPGVAGLSEQRSRGFEADLLYQPDAHWSVLASYGYTDAEFATATTTVAAGTRVAMIPEHSGRFWVNYEFGQTFIPGWSVGAGVYAASNQTINPQYDWETGGYFSVDAKIGYENENIRASISIQNLTDEKYYTPYTWFGGQVAPGAPRAFYAQLSYKF</sequence>
<keyword evidence="13 14" id="KW-0998">Cell outer membrane</keyword>
<evidence type="ECO:0000256" key="5">
    <source>
        <dbReference type="ARBA" id="ARBA00022496"/>
    </source>
</evidence>
<dbReference type="InterPro" id="IPR039426">
    <property type="entry name" value="TonB-dep_rcpt-like"/>
</dbReference>
<dbReference type="GO" id="GO:0038023">
    <property type="term" value="F:signaling receptor activity"/>
    <property type="evidence" value="ECO:0007669"/>
    <property type="project" value="InterPro"/>
</dbReference>
<evidence type="ECO:0000256" key="1">
    <source>
        <dbReference type="ARBA" id="ARBA00004571"/>
    </source>
</evidence>
<dbReference type="RefSeq" id="WP_220660195.1">
    <property type="nucleotide sequence ID" value="NZ_RBIG01000001.1"/>
</dbReference>
<dbReference type="GO" id="GO:0015891">
    <property type="term" value="P:siderophore transport"/>
    <property type="evidence" value="ECO:0007669"/>
    <property type="project" value="InterPro"/>
</dbReference>
<dbReference type="Pfam" id="PF07715">
    <property type="entry name" value="Plug"/>
    <property type="match status" value="1"/>
</dbReference>
<proteinExistence type="inferred from homology"/>
<dbReference type="PANTHER" id="PTHR32552:SF68">
    <property type="entry name" value="FERRICHROME OUTER MEMBRANE TRANSPORTER_PHAGE RECEPTOR"/>
    <property type="match status" value="1"/>
</dbReference>
<keyword evidence="9" id="KW-0406">Ion transport</keyword>
<dbReference type="InterPro" id="IPR010105">
    <property type="entry name" value="TonB_sidphr_rcpt"/>
</dbReference>
<dbReference type="NCBIfam" id="TIGR01783">
    <property type="entry name" value="TonB-siderophor"/>
    <property type="match status" value="1"/>
</dbReference>
<evidence type="ECO:0000256" key="4">
    <source>
        <dbReference type="ARBA" id="ARBA00022452"/>
    </source>
</evidence>
<dbReference type="Gene3D" id="2.40.170.20">
    <property type="entry name" value="TonB-dependent receptor, beta-barrel domain"/>
    <property type="match status" value="1"/>
</dbReference>
<keyword evidence="7" id="KW-0732">Signal</keyword>
<keyword evidence="10 16" id="KW-0798">TonB box</keyword>
<dbReference type="InterPro" id="IPR036942">
    <property type="entry name" value="Beta-barrel_TonB_sf"/>
</dbReference>